<dbReference type="SUPFAM" id="SSF52540">
    <property type="entry name" value="P-loop containing nucleoside triphosphate hydrolases"/>
    <property type="match status" value="1"/>
</dbReference>
<dbReference type="SMART" id="SM00487">
    <property type="entry name" value="DEXDc"/>
    <property type="match status" value="1"/>
</dbReference>
<evidence type="ECO:0000313" key="9">
    <source>
        <dbReference type="Proteomes" id="UP000278422"/>
    </source>
</evidence>
<keyword evidence="2" id="KW-0378">Hydrolase</keyword>
<keyword evidence="9" id="KW-1185">Reference proteome</keyword>
<dbReference type="InterPro" id="IPR027417">
    <property type="entry name" value="P-loop_NTPase"/>
</dbReference>
<dbReference type="GO" id="GO:0004386">
    <property type="term" value="F:helicase activity"/>
    <property type="evidence" value="ECO:0007669"/>
    <property type="project" value="UniProtKB-KW"/>
</dbReference>
<feature type="compositionally biased region" description="Low complexity" evidence="5">
    <location>
        <begin position="209"/>
        <end position="235"/>
    </location>
</feature>
<feature type="compositionally biased region" description="Basic and acidic residues" evidence="5">
    <location>
        <begin position="18"/>
        <end position="32"/>
    </location>
</feature>
<dbReference type="PANTHER" id="PTHR43519">
    <property type="entry name" value="ATP-DEPENDENT RNA HELICASE HRPB"/>
    <property type="match status" value="1"/>
</dbReference>
<keyword evidence="1" id="KW-0547">Nucleotide-binding</keyword>
<dbReference type="GO" id="GO:0003676">
    <property type="term" value="F:nucleic acid binding"/>
    <property type="evidence" value="ECO:0007669"/>
    <property type="project" value="InterPro"/>
</dbReference>
<evidence type="ECO:0000259" key="6">
    <source>
        <dbReference type="PROSITE" id="PS51192"/>
    </source>
</evidence>
<evidence type="ECO:0000313" key="8">
    <source>
        <dbReference type="EMBL" id="RRQ04708.1"/>
    </source>
</evidence>
<feature type="domain" description="Helicase ATP-binding" evidence="6">
    <location>
        <begin position="44"/>
        <end position="206"/>
    </location>
</feature>
<feature type="region of interest" description="Disordered" evidence="5">
    <location>
        <begin position="1"/>
        <end position="34"/>
    </location>
</feature>
<organism evidence="8 9">
    <name type="scientific">Corynebacterium bovis</name>
    <dbReference type="NCBI Taxonomy" id="36808"/>
    <lineage>
        <taxon>Bacteria</taxon>
        <taxon>Bacillati</taxon>
        <taxon>Actinomycetota</taxon>
        <taxon>Actinomycetes</taxon>
        <taxon>Mycobacteriales</taxon>
        <taxon>Corynebacteriaceae</taxon>
        <taxon>Corynebacterium</taxon>
    </lineage>
</organism>
<gene>
    <name evidence="8" type="ORF">CXF42_03725</name>
</gene>
<dbReference type="EMBL" id="PQNQ01000007">
    <property type="protein sequence ID" value="RRQ04708.1"/>
    <property type="molecule type" value="Genomic_DNA"/>
</dbReference>
<sequence>MPDHRPDRRGHPRAPAATRRDPAADGASDHPADLPFAAGRDRLLAALRSHGAAVVLAPPGTGKTTLAPQYIADLVGPDQRVVVTQPRRVAARAAAARVADLRGGTVGDEVGYTVRGESAVGPRTRIEMVTPGVLLRRLLRDPDLPGVGAVVIDEIHERHLESDLVFAMVAQLRELRDDLLVAAMSATVDGERFAALLTPAAAGGGVAGGTTDASADPATPAPADAAADPATPAAATPAPADAVAAVPCVEVPSPIHPLTVRYAAAEDSVTARDRRARPGAPGSVEDHVLRTVHHALAETSGDVLVFVPTIRATETLAQRLSGVPGVTAVPLHGRLSAAAQAEVVRGGAGAAAPGGSRGTGSPATGAATASAAASTAATPRRVIVATDVAESSLTVPGVRVVVDSCLSRVARRDTTRGMSVLVTEPVSKASSTQRAGRAGREGPGTVLRCVTADEWSRLPDTPPPAVRTSDLTGALLDVACWGSPGGLDLPLPDPFPEAAARAATETLVSLGAIDGVTAATPFGQVTELGRVLAGVPADPRLARGGLVALHRVALPEVARVLAVLDDGPREPDLTRAVAAVRRDDAAVRRFTRVLARADGDGAARVAAEADARSATAARRSADRTPGPDAAPSAGPGLTGRDAVGYVTACCLPETVARRVAPDGDRYLTVSGTAVVLPAGSPLAGSEWIVVADAARARTADGTGAVVRSAVAVPRDLALAAAGHRLVEETVTVYAPPAGTGADARGAATSFRLHARRVRRLGAVELTSTPVAPTRAQAREAVREAFRDHGAVILPWSDRAAALRRRIQFLHRAGEPGFPDVTDAGLFGRGGVGTPTGTGTHPDPDPVTAGVTDAALDDLAAGRRPDMLTVLRALLPWDRRIDDVAPESVQLPGGRRARVTYPEVGDDGPPVVATRLQDCFGLDRSPVIAGRRIQFHLLSPAQRPLAVTDDLASFWAGPYRDVRREMRGRYPKHPWPEDPAAGTA</sequence>
<name>A0A426Q617_9CORY</name>
<dbReference type="CDD" id="cd18791">
    <property type="entry name" value="SF2_C_RHA"/>
    <property type="match status" value="1"/>
</dbReference>
<dbReference type="SMART" id="SM00490">
    <property type="entry name" value="HELICc"/>
    <property type="match status" value="1"/>
</dbReference>
<comment type="caution">
    <text evidence="8">The sequence shown here is derived from an EMBL/GenBank/DDBJ whole genome shotgun (WGS) entry which is preliminary data.</text>
</comment>
<dbReference type="PROSITE" id="PS51194">
    <property type="entry name" value="HELICASE_CTER"/>
    <property type="match status" value="1"/>
</dbReference>
<dbReference type="InterPro" id="IPR007502">
    <property type="entry name" value="Helicase-assoc_dom"/>
</dbReference>
<feature type="region of interest" description="Disordered" evidence="5">
    <location>
        <begin position="609"/>
        <end position="637"/>
    </location>
</feature>
<feature type="region of interest" description="Disordered" evidence="5">
    <location>
        <begin position="425"/>
        <end position="444"/>
    </location>
</feature>
<dbReference type="SMART" id="SM00847">
    <property type="entry name" value="HA2"/>
    <property type="match status" value="1"/>
</dbReference>
<dbReference type="Pfam" id="PF08482">
    <property type="entry name" value="HrpB_C"/>
    <property type="match status" value="1"/>
</dbReference>
<dbReference type="Gene3D" id="3.40.50.300">
    <property type="entry name" value="P-loop containing nucleotide triphosphate hydrolases"/>
    <property type="match status" value="2"/>
</dbReference>
<reference evidence="8 9" key="1">
    <citation type="submission" date="2018-01" db="EMBL/GenBank/DDBJ databases">
        <title>Twenty Corynebacterium bovis Genomes.</title>
        <authorList>
            <person name="Gulvik C.A."/>
        </authorList>
    </citation>
    <scope>NUCLEOTIDE SEQUENCE [LARGE SCALE GENOMIC DNA]</scope>
    <source>
        <strain evidence="8 9">16-2004</strain>
    </source>
</reference>
<feature type="compositionally biased region" description="Low complexity" evidence="5">
    <location>
        <begin position="612"/>
        <end position="635"/>
    </location>
</feature>
<evidence type="ECO:0000256" key="3">
    <source>
        <dbReference type="ARBA" id="ARBA00022806"/>
    </source>
</evidence>
<dbReference type="InterPro" id="IPR014001">
    <property type="entry name" value="Helicase_ATP-bd"/>
</dbReference>
<dbReference type="PANTHER" id="PTHR43519:SF1">
    <property type="entry name" value="ATP-DEPENDENT RNA HELICASE HRPB"/>
    <property type="match status" value="1"/>
</dbReference>
<dbReference type="InterPro" id="IPR013689">
    <property type="entry name" value="RNA_helicase_ATP-dep_HrpB_C"/>
</dbReference>
<feature type="region of interest" description="Disordered" evidence="5">
    <location>
        <begin position="204"/>
        <end position="235"/>
    </location>
</feature>
<evidence type="ECO:0000256" key="2">
    <source>
        <dbReference type="ARBA" id="ARBA00022801"/>
    </source>
</evidence>
<dbReference type="InterPro" id="IPR002464">
    <property type="entry name" value="DNA/RNA_helicase_DEAH_CS"/>
</dbReference>
<proteinExistence type="predicted"/>
<dbReference type="Pfam" id="PF00271">
    <property type="entry name" value="Helicase_C"/>
    <property type="match status" value="1"/>
</dbReference>
<dbReference type="PROSITE" id="PS51192">
    <property type="entry name" value="HELICASE_ATP_BIND_1"/>
    <property type="match status" value="1"/>
</dbReference>
<evidence type="ECO:0000256" key="1">
    <source>
        <dbReference type="ARBA" id="ARBA00022741"/>
    </source>
</evidence>
<evidence type="ECO:0000256" key="4">
    <source>
        <dbReference type="ARBA" id="ARBA00022840"/>
    </source>
</evidence>
<keyword evidence="4" id="KW-0067">ATP-binding</keyword>
<dbReference type="PROSITE" id="PS00690">
    <property type="entry name" value="DEAH_ATP_HELICASE"/>
    <property type="match status" value="1"/>
</dbReference>
<feature type="domain" description="Helicase C-terminal" evidence="7">
    <location>
        <begin position="283"/>
        <end position="482"/>
    </location>
</feature>
<dbReference type="GO" id="GO:0005524">
    <property type="term" value="F:ATP binding"/>
    <property type="evidence" value="ECO:0007669"/>
    <property type="project" value="UniProtKB-KW"/>
</dbReference>
<dbReference type="AlphaFoldDB" id="A0A426Q617"/>
<dbReference type="Pfam" id="PF00270">
    <property type="entry name" value="DEAD"/>
    <property type="match status" value="1"/>
</dbReference>
<evidence type="ECO:0000259" key="7">
    <source>
        <dbReference type="PROSITE" id="PS51194"/>
    </source>
</evidence>
<keyword evidence="3 8" id="KW-0347">Helicase</keyword>
<dbReference type="RefSeq" id="WP_125186927.1">
    <property type="nucleotide sequence ID" value="NZ_PQNN01000028.1"/>
</dbReference>
<dbReference type="Proteomes" id="UP000278422">
    <property type="component" value="Unassembled WGS sequence"/>
</dbReference>
<accession>A0A426Q617</accession>
<dbReference type="InterPro" id="IPR011545">
    <property type="entry name" value="DEAD/DEAH_box_helicase_dom"/>
</dbReference>
<dbReference type="GO" id="GO:0016787">
    <property type="term" value="F:hydrolase activity"/>
    <property type="evidence" value="ECO:0007669"/>
    <property type="project" value="UniProtKB-KW"/>
</dbReference>
<dbReference type="InterPro" id="IPR001650">
    <property type="entry name" value="Helicase_C-like"/>
</dbReference>
<evidence type="ECO:0000256" key="5">
    <source>
        <dbReference type="SAM" id="MobiDB-lite"/>
    </source>
</evidence>
<dbReference type="Gene3D" id="1.20.120.1080">
    <property type="match status" value="1"/>
</dbReference>
<protein>
    <submittedName>
        <fullName evidence="8">ATP-dependent helicase</fullName>
    </submittedName>
</protein>